<feature type="transmembrane region" description="Helical" evidence="2">
    <location>
        <begin position="86"/>
        <end position="108"/>
    </location>
</feature>
<organism evidence="4 5">
    <name type="scientific">Aspergillus tanneri</name>
    <dbReference type="NCBI Taxonomy" id="1220188"/>
    <lineage>
        <taxon>Eukaryota</taxon>
        <taxon>Fungi</taxon>
        <taxon>Dikarya</taxon>
        <taxon>Ascomycota</taxon>
        <taxon>Pezizomycotina</taxon>
        <taxon>Eurotiomycetes</taxon>
        <taxon>Eurotiomycetidae</taxon>
        <taxon>Eurotiales</taxon>
        <taxon>Aspergillaceae</taxon>
        <taxon>Aspergillus</taxon>
        <taxon>Aspergillus subgen. Circumdati</taxon>
    </lineage>
</organism>
<dbReference type="GeneID" id="54329874"/>
<keyword evidence="5" id="KW-1185">Reference proteome</keyword>
<evidence type="ECO:0000256" key="2">
    <source>
        <dbReference type="SAM" id="Phobius"/>
    </source>
</evidence>
<feature type="transmembrane region" description="Helical" evidence="2">
    <location>
        <begin position="186"/>
        <end position="208"/>
    </location>
</feature>
<dbReference type="EMBL" id="QUQM01000007">
    <property type="protein sequence ID" value="KAA8645753.1"/>
    <property type="molecule type" value="Genomic_DNA"/>
</dbReference>
<accession>A0A4S3JV34</accession>
<dbReference type="RefSeq" id="XP_033425114.1">
    <property type="nucleotide sequence ID" value="XM_033571799.1"/>
</dbReference>
<evidence type="ECO:0000313" key="5">
    <source>
        <dbReference type="Proteomes" id="UP000308092"/>
    </source>
</evidence>
<name>A0A4S3JV34_9EURO</name>
<feature type="compositionally biased region" description="Acidic residues" evidence="1">
    <location>
        <begin position="235"/>
        <end position="244"/>
    </location>
</feature>
<evidence type="ECO:0000313" key="3">
    <source>
        <dbReference type="EMBL" id="KAA8645753.1"/>
    </source>
</evidence>
<dbReference type="VEuPathDB" id="FungiDB:EYZ11_001260"/>
<evidence type="ECO:0000313" key="4">
    <source>
        <dbReference type="EMBL" id="THC99261.1"/>
    </source>
</evidence>
<keyword evidence="2" id="KW-1133">Transmembrane helix</keyword>
<dbReference type="EMBL" id="SOSA01000022">
    <property type="protein sequence ID" value="THC99261.1"/>
    <property type="molecule type" value="Genomic_DNA"/>
</dbReference>
<dbReference type="Proteomes" id="UP000308092">
    <property type="component" value="Unassembled WGS sequence"/>
</dbReference>
<dbReference type="OrthoDB" id="71600at2759"/>
<dbReference type="STRING" id="1220188.A0A4S3JV34"/>
<reference evidence="4 5" key="1">
    <citation type="submission" date="2019-03" db="EMBL/GenBank/DDBJ databases">
        <title>The genome sequence of a newly discovered highly antifungal drug resistant Aspergillus species, Aspergillus tanneri NIH 1004.</title>
        <authorList>
            <person name="Mounaud S."/>
            <person name="Singh I."/>
            <person name="Joardar V."/>
            <person name="Pakala S."/>
            <person name="Pakala S."/>
            <person name="Venepally P."/>
            <person name="Hoover J."/>
            <person name="Nierman W."/>
            <person name="Chung J."/>
            <person name="Losada L."/>
        </authorList>
    </citation>
    <scope>NUCLEOTIDE SEQUENCE [LARGE SCALE GENOMIC DNA]</scope>
    <source>
        <strain evidence="4 5">NIH1004</strain>
    </source>
</reference>
<proteinExistence type="predicted"/>
<feature type="transmembrane region" description="Helical" evidence="2">
    <location>
        <begin position="42"/>
        <end position="65"/>
    </location>
</feature>
<dbReference type="Proteomes" id="UP000324241">
    <property type="component" value="Unassembled WGS sequence"/>
</dbReference>
<keyword evidence="2" id="KW-0812">Transmembrane</keyword>
<evidence type="ECO:0008006" key="7">
    <source>
        <dbReference type="Google" id="ProtNLM"/>
    </source>
</evidence>
<reference evidence="3 6" key="2">
    <citation type="submission" date="2019-08" db="EMBL/GenBank/DDBJ databases">
        <title>The genome sequence of a newly discovered highly antifungal drug resistant Aspergillus species, Aspergillus tanneri NIH 1004.</title>
        <authorList>
            <person name="Mounaud S."/>
            <person name="Singh I."/>
            <person name="Joardar V."/>
            <person name="Pakala S."/>
            <person name="Pakala S."/>
            <person name="Venepally P."/>
            <person name="Chung J.K."/>
            <person name="Losada L."/>
            <person name="Nierman W.C."/>
        </authorList>
    </citation>
    <scope>NUCLEOTIDE SEQUENCE [LARGE SCALE GENOMIC DNA]</scope>
    <source>
        <strain evidence="3 6">NIH1004</strain>
    </source>
</reference>
<feature type="region of interest" description="Disordered" evidence="1">
    <location>
        <begin position="234"/>
        <end position="263"/>
    </location>
</feature>
<sequence>MAFIFHTAPLLHSLTLLFSILALIFGALSWSLTSSLLLPLPAWIPATTTLLAPITITALTTIHNLTKHHSSRTTGFIPNTIQRFGFLIDQLHSILTTILATLALTYLFPESILTCHLDEQWQTLFHARDAHAILSIQETFRCCGLRSTHDRAWPFKDRDHGDDACERQLGFHRSCFIPWKEKQRSVAWMVFIAAVLLWGVKIGYIQIFRRRTSWMNARSSGGSVNYQTITHQEVQDEDVENGGDEESRTALLPHTASEYTDNE</sequence>
<protein>
    <recommendedName>
        <fullName evidence="7">Tetraspanin Tsp3</fullName>
    </recommendedName>
</protein>
<dbReference type="AlphaFoldDB" id="A0A4S3JV34"/>
<keyword evidence="2" id="KW-0472">Membrane</keyword>
<gene>
    <name evidence="3" type="ORF">ATNIH1004_007172</name>
    <name evidence="4" type="ORF">EYZ11_001260</name>
</gene>
<evidence type="ECO:0000313" key="6">
    <source>
        <dbReference type="Proteomes" id="UP000324241"/>
    </source>
</evidence>
<comment type="caution">
    <text evidence="4">The sequence shown here is derived from an EMBL/GenBank/DDBJ whole genome shotgun (WGS) entry which is preliminary data.</text>
</comment>
<evidence type="ECO:0000256" key="1">
    <source>
        <dbReference type="SAM" id="MobiDB-lite"/>
    </source>
</evidence>